<dbReference type="CDD" id="cd03214">
    <property type="entry name" value="ABC_Iron-Siderophores_B12_Hemin"/>
    <property type="match status" value="1"/>
</dbReference>
<gene>
    <name evidence="6" type="ORF">B9J77_02630</name>
</gene>
<dbReference type="PANTHER" id="PTHR42794">
    <property type="entry name" value="HEMIN IMPORT ATP-BINDING PROTEIN HMUV"/>
    <property type="match status" value="1"/>
</dbReference>
<evidence type="ECO:0000259" key="5">
    <source>
        <dbReference type="PROSITE" id="PS50893"/>
    </source>
</evidence>
<evidence type="ECO:0000256" key="4">
    <source>
        <dbReference type="ARBA" id="ARBA00022967"/>
    </source>
</evidence>
<feature type="domain" description="ABC transporter" evidence="5">
    <location>
        <begin position="4"/>
        <end position="240"/>
    </location>
</feature>
<evidence type="ECO:0000313" key="7">
    <source>
        <dbReference type="Proteomes" id="UP000266287"/>
    </source>
</evidence>
<evidence type="ECO:0000256" key="1">
    <source>
        <dbReference type="ARBA" id="ARBA00022448"/>
    </source>
</evidence>
<dbReference type="PROSITE" id="PS00211">
    <property type="entry name" value="ABC_TRANSPORTER_1"/>
    <property type="match status" value="1"/>
</dbReference>
<dbReference type="PROSITE" id="PS50893">
    <property type="entry name" value="ABC_TRANSPORTER_2"/>
    <property type="match status" value="1"/>
</dbReference>
<dbReference type="FunFam" id="3.40.50.300:FF:000134">
    <property type="entry name" value="Iron-enterobactin ABC transporter ATP-binding protein"/>
    <property type="match status" value="1"/>
</dbReference>
<dbReference type="InterPro" id="IPR027417">
    <property type="entry name" value="P-loop_NTPase"/>
</dbReference>
<protein>
    <submittedName>
        <fullName evidence="6">ABC transporter ATP-binding protein</fullName>
    </submittedName>
</protein>
<evidence type="ECO:0000256" key="2">
    <source>
        <dbReference type="ARBA" id="ARBA00022741"/>
    </source>
</evidence>
<accession>A0A399FWJ6</accession>
<dbReference type="SUPFAM" id="SSF52540">
    <property type="entry name" value="P-loop containing nucleoside triphosphate hydrolases"/>
    <property type="match status" value="1"/>
</dbReference>
<dbReference type="Pfam" id="PF00005">
    <property type="entry name" value="ABC_tran"/>
    <property type="match status" value="1"/>
</dbReference>
<keyword evidence="3 6" id="KW-0067">ATP-binding</keyword>
<keyword evidence="4" id="KW-1278">Translocase</keyword>
<keyword evidence="2" id="KW-0547">Nucleotide-binding</keyword>
<dbReference type="SMART" id="SM00382">
    <property type="entry name" value="AAA"/>
    <property type="match status" value="1"/>
</dbReference>
<organism evidence="6 7">
    <name type="scientific">candidate division NPL-UPA2 bacterium Unc8</name>
    <dbReference type="NCBI Taxonomy" id="1980939"/>
    <lineage>
        <taxon>Bacteria</taxon>
    </lineage>
</organism>
<dbReference type="PANTHER" id="PTHR42794:SF1">
    <property type="entry name" value="HEMIN IMPORT ATP-BINDING PROTEIN HMUV"/>
    <property type="match status" value="1"/>
</dbReference>
<comment type="caution">
    <text evidence="6">The sequence shown here is derived from an EMBL/GenBank/DDBJ whole genome shotgun (WGS) entry which is preliminary data.</text>
</comment>
<dbReference type="Gene3D" id="3.40.50.300">
    <property type="entry name" value="P-loop containing nucleotide triphosphate hydrolases"/>
    <property type="match status" value="1"/>
</dbReference>
<dbReference type="InterPro" id="IPR003439">
    <property type="entry name" value="ABC_transporter-like_ATP-bd"/>
</dbReference>
<proteinExistence type="predicted"/>
<reference evidence="6 7" key="1">
    <citation type="submission" date="2018-08" db="EMBL/GenBank/DDBJ databases">
        <title>Draft genome of candidate division NPL-UPA2 bacterium Unc8 that adapted to ultra-basic serpentinizing groundwater.</title>
        <authorList>
            <person name="Ishii S."/>
            <person name="Suzuki S."/>
            <person name="Nealson K.H."/>
        </authorList>
    </citation>
    <scope>NUCLEOTIDE SEQUENCE [LARGE SCALE GENOMIC DNA]</scope>
    <source>
        <strain evidence="6">Unc8</strain>
    </source>
</reference>
<sequence>MIKIEMQDVCFGYGRKVVLKEMTFQVRPGEMVGLIGPNGCGKSTIIRTLSRIISPHSGKILLDGKNVREIPRQDLARLLGVVPQMPLLPSAFTAFEIVLMGRNPHLSPFQYEGPRELTIAWQAMERTATHSLAERRVSELSGGEIQCLLIARVLAQEPKAILLDEPTANLDIGRQIEILDLIKNLCRENNLTVLAALHDLNLASQYCDRLVLINNGRVHAEGTPKEVITARNIKEVYGAEDCVYLHPVDGLPCVLLNAGNSKSIRTKEEIA</sequence>
<name>A0A399FWJ6_UNCN2</name>
<dbReference type="EMBL" id="NDHY01000004">
    <property type="protein sequence ID" value="RII00397.1"/>
    <property type="molecule type" value="Genomic_DNA"/>
</dbReference>
<dbReference type="InterPro" id="IPR017871">
    <property type="entry name" value="ABC_transporter-like_CS"/>
</dbReference>
<dbReference type="Proteomes" id="UP000266287">
    <property type="component" value="Unassembled WGS sequence"/>
</dbReference>
<evidence type="ECO:0000313" key="6">
    <source>
        <dbReference type="EMBL" id="RII00397.1"/>
    </source>
</evidence>
<dbReference type="AlphaFoldDB" id="A0A399FWJ6"/>
<dbReference type="InterPro" id="IPR003593">
    <property type="entry name" value="AAA+_ATPase"/>
</dbReference>
<evidence type="ECO:0000256" key="3">
    <source>
        <dbReference type="ARBA" id="ARBA00022840"/>
    </source>
</evidence>
<dbReference type="GO" id="GO:0005524">
    <property type="term" value="F:ATP binding"/>
    <property type="evidence" value="ECO:0007669"/>
    <property type="project" value="UniProtKB-KW"/>
</dbReference>
<keyword evidence="1" id="KW-0813">Transport</keyword>
<dbReference type="GO" id="GO:0016887">
    <property type="term" value="F:ATP hydrolysis activity"/>
    <property type="evidence" value="ECO:0007669"/>
    <property type="project" value="InterPro"/>
</dbReference>